<evidence type="ECO:0000256" key="2">
    <source>
        <dbReference type="ARBA" id="ARBA00022679"/>
    </source>
</evidence>
<dbReference type="Gene3D" id="3.40.630.30">
    <property type="match status" value="1"/>
</dbReference>
<dbReference type="FunFam" id="3.40.630.30:FF:000064">
    <property type="entry name" value="GNAT family acetyltransferase"/>
    <property type="match status" value="1"/>
</dbReference>
<dbReference type="CDD" id="cd04301">
    <property type="entry name" value="NAT_SF"/>
    <property type="match status" value="1"/>
</dbReference>
<keyword evidence="3" id="KW-0012">Acyltransferase</keyword>
<dbReference type="AlphaFoldDB" id="A0A928W1C7"/>
<name>A0A928W1C7_9CYAN</name>
<dbReference type="InterPro" id="IPR051016">
    <property type="entry name" value="Diverse_Substrate_AcTransf"/>
</dbReference>
<evidence type="ECO:0000256" key="3">
    <source>
        <dbReference type="ARBA" id="ARBA00023315"/>
    </source>
</evidence>
<dbReference type="EMBL" id="JADEXN010000201">
    <property type="protein sequence ID" value="MBE9041480.1"/>
    <property type="molecule type" value="Genomic_DNA"/>
</dbReference>
<dbReference type="InterPro" id="IPR000182">
    <property type="entry name" value="GNAT_dom"/>
</dbReference>
<reference evidence="5" key="1">
    <citation type="submission" date="2020-10" db="EMBL/GenBank/DDBJ databases">
        <authorList>
            <person name="Castelo-Branco R."/>
            <person name="Eusebio N."/>
            <person name="Adriana R."/>
            <person name="Vieira A."/>
            <person name="Brugerolle De Fraissinette N."/>
            <person name="Rezende De Castro R."/>
            <person name="Schneider M.P."/>
            <person name="Vasconcelos V."/>
            <person name="Leao P.N."/>
        </authorList>
    </citation>
    <scope>NUCLEOTIDE SEQUENCE</scope>
    <source>
        <strain evidence="5">LEGE 11467</strain>
    </source>
</reference>
<keyword evidence="6" id="KW-1185">Reference proteome</keyword>
<protein>
    <submittedName>
        <fullName evidence="5">GNAT family N-acetyltransferase</fullName>
    </submittedName>
</protein>
<sequence>MSAQLKIRPAQPADVPTIFELIGALAEYENLSGEVIGDVESLSEHLFGKRPYAEALLAEWEGESVGFALFFDRYSTFLTQPGLYLEDLFVLRNYRGRGIGKALIGQVARIAIERGCARLEWAVLDWNEPAIAFYQDIGATVLPHWRICRLVGDSLSDFARGTHRD</sequence>
<dbReference type="PANTHER" id="PTHR10545">
    <property type="entry name" value="DIAMINE N-ACETYLTRANSFERASE"/>
    <property type="match status" value="1"/>
</dbReference>
<evidence type="ECO:0000313" key="5">
    <source>
        <dbReference type="EMBL" id="MBE9041480.1"/>
    </source>
</evidence>
<dbReference type="InterPro" id="IPR016181">
    <property type="entry name" value="Acyl_CoA_acyltransferase"/>
</dbReference>
<dbReference type="GO" id="GO:0008080">
    <property type="term" value="F:N-acetyltransferase activity"/>
    <property type="evidence" value="ECO:0007669"/>
    <property type="project" value="UniProtKB-ARBA"/>
</dbReference>
<accession>A0A928W1C7</accession>
<dbReference type="SUPFAM" id="SSF55729">
    <property type="entry name" value="Acyl-CoA N-acyltransferases (Nat)"/>
    <property type="match status" value="1"/>
</dbReference>
<comment type="caution">
    <text evidence="5">The sequence shown here is derived from an EMBL/GenBank/DDBJ whole genome shotgun (WGS) entry which is preliminary data.</text>
</comment>
<dbReference type="PROSITE" id="PS51186">
    <property type="entry name" value="GNAT"/>
    <property type="match status" value="1"/>
</dbReference>
<keyword evidence="2" id="KW-0808">Transferase</keyword>
<organism evidence="5 6">
    <name type="scientific">Zarconia navalis LEGE 11467</name>
    <dbReference type="NCBI Taxonomy" id="1828826"/>
    <lineage>
        <taxon>Bacteria</taxon>
        <taxon>Bacillati</taxon>
        <taxon>Cyanobacteriota</taxon>
        <taxon>Cyanophyceae</taxon>
        <taxon>Oscillatoriophycideae</taxon>
        <taxon>Oscillatoriales</taxon>
        <taxon>Oscillatoriales incertae sedis</taxon>
        <taxon>Zarconia</taxon>
        <taxon>Zarconia navalis</taxon>
    </lineage>
</organism>
<evidence type="ECO:0000259" key="4">
    <source>
        <dbReference type="PROSITE" id="PS51186"/>
    </source>
</evidence>
<feature type="domain" description="N-acetyltransferase" evidence="4">
    <location>
        <begin position="5"/>
        <end position="160"/>
    </location>
</feature>
<evidence type="ECO:0000313" key="6">
    <source>
        <dbReference type="Proteomes" id="UP000621799"/>
    </source>
</evidence>
<proteinExistence type="inferred from homology"/>
<dbReference type="Pfam" id="PF00583">
    <property type="entry name" value="Acetyltransf_1"/>
    <property type="match status" value="1"/>
</dbReference>
<dbReference type="Proteomes" id="UP000621799">
    <property type="component" value="Unassembled WGS sequence"/>
</dbReference>
<gene>
    <name evidence="5" type="ORF">IQ235_11875</name>
</gene>
<dbReference type="RefSeq" id="WP_264321687.1">
    <property type="nucleotide sequence ID" value="NZ_JADEXN010000201.1"/>
</dbReference>
<evidence type="ECO:0000256" key="1">
    <source>
        <dbReference type="ARBA" id="ARBA00008694"/>
    </source>
</evidence>
<comment type="similarity">
    <text evidence="1">Belongs to the acetyltransferase family.</text>
</comment>
<dbReference type="PANTHER" id="PTHR10545:SF29">
    <property type="entry name" value="GH14572P-RELATED"/>
    <property type="match status" value="1"/>
</dbReference>